<sequence length="549" mass="59470">MTDRPPDTARPEAEEASGDYGPFAYLNAPNAPLYRRVMRALMGEKERFTVHVRPGQVFAAVASDGGEPVDEGVLADALDRLAQPGWGNLLAFPDSSRVTALEDFYRRRMLYQMSRQGEAAERALAQYDAALGSRGALQSVALEDIVVLLTRLRDTAAASAQGEPVDAALVHQTLRSLRERFAELAENAVAFMGSMQRTIDLHDADVQAFLAYKEQLIDYLERFIHDLLTRGAAIADLLRAIPDDGVRLLVHAAAQREAIDAAPGDADAAVDTATQVWLRQWSGLTDWFVSTPARESEAKLLRARARAAIPALLAVVRALHEKTGGRTDRTQDFLTLARWFAALPTDGDRHRLWRSAFGLSPVRHLSVTTATEDAWAAADLATTTPWAEAPPLQISPQLRRSGSYERRGKAVRVADRTEAKALLADRARREAEQTAAARRRILTDGPRPLSAFGELDPEAFALFLGLLGDALTALGPEGTTAQVQTSDGELLVTLSRILDAGTAVIATPDGELSGPDHLVDIASTVDPIAVPRPGPESGPRPEQPVDVFA</sequence>
<dbReference type="Pfam" id="PF09660">
    <property type="entry name" value="DUF2397"/>
    <property type="match status" value="1"/>
</dbReference>
<dbReference type="OrthoDB" id="5508807at2"/>
<dbReference type="AlphaFoldDB" id="A0A1R1L6H1"/>
<reference evidence="2 3" key="1">
    <citation type="submission" date="2016-12" db="EMBL/GenBank/DDBJ databases">
        <title>Draft genome of Tersicoccus phoenicis 1P05MA.</title>
        <authorList>
            <person name="Nakajima Y."/>
            <person name="Yoshizawa S."/>
            <person name="Nakamura K."/>
            <person name="Ogura Y."/>
            <person name="Hayashi T."/>
            <person name="Kogure K."/>
        </authorList>
    </citation>
    <scope>NUCLEOTIDE SEQUENCE [LARGE SCALE GENOMIC DNA]</scope>
    <source>
        <strain evidence="2 3">1p05MA</strain>
    </source>
</reference>
<dbReference type="Proteomes" id="UP000187085">
    <property type="component" value="Unassembled WGS sequence"/>
</dbReference>
<feature type="region of interest" description="Disordered" evidence="1">
    <location>
        <begin position="529"/>
        <end position="549"/>
    </location>
</feature>
<feature type="compositionally biased region" description="Basic and acidic residues" evidence="1">
    <location>
        <begin position="1"/>
        <end position="13"/>
    </location>
</feature>
<protein>
    <submittedName>
        <fullName evidence="2">TIGR02677 family protein</fullName>
    </submittedName>
</protein>
<dbReference type="InterPro" id="IPR013493">
    <property type="entry name" value="CHP02677"/>
</dbReference>
<evidence type="ECO:0000313" key="3">
    <source>
        <dbReference type="Proteomes" id="UP000187085"/>
    </source>
</evidence>
<feature type="compositionally biased region" description="Pro residues" evidence="1">
    <location>
        <begin position="530"/>
        <end position="542"/>
    </location>
</feature>
<dbReference type="NCBIfam" id="TIGR02677">
    <property type="entry name" value="TIGR02677 family protein"/>
    <property type="match status" value="1"/>
</dbReference>
<feature type="region of interest" description="Disordered" evidence="1">
    <location>
        <begin position="1"/>
        <end position="21"/>
    </location>
</feature>
<dbReference type="EMBL" id="MRDE01000081">
    <property type="protein sequence ID" value="OMH23136.1"/>
    <property type="molecule type" value="Genomic_DNA"/>
</dbReference>
<evidence type="ECO:0000313" key="2">
    <source>
        <dbReference type="EMBL" id="OMH23136.1"/>
    </source>
</evidence>
<evidence type="ECO:0000256" key="1">
    <source>
        <dbReference type="SAM" id="MobiDB-lite"/>
    </source>
</evidence>
<comment type="caution">
    <text evidence="2">The sequence shown here is derived from an EMBL/GenBank/DDBJ whole genome shotgun (WGS) entry which is preliminary data.</text>
</comment>
<gene>
    <name evidence="2" type="ORF">BKD30_14550</name>
</gene>
<dbReference type="RefSeq" id="WP_076705833.1">
    <property type="nucleotide sequence ID" value="NZ_MRDE01000081.1"/>
</dbReference>
<organism evidence="2 3">
    <name type="scientific">Tersicoccus phoenicis</name>
    <dbReference type="NCBI Taxonomy" id="554083"/>
    <lineage>
        <taxon>Bacteria</taxon>
        <taxon>Bacillati</taxon>
        <taxon>Actinomycetota</taxon>
        <taxon>Actinomycetes</taxon>
        <taxon>Micrococcales</taxon>
        <taxon>Micrococcaceae</taxon>
        <taxon>Tersicoccus</taxon>
    </lineage>
</organism>
<dbReference type="STRING" id="554083.BKD30_14550"/>
<proteinExistence type="predicted"/>
<accession>A0A1R1L6H1</accession>
<keyword evidence="3" id="KW-1185">Reference proteome</keyword>
<name>A0A1R1L6H1_9MICC</name>